<dbReference type="Proteomes" id="UP000317318">
    <property type="component" value="Chromosome"/>
</dbReference>
<keyword evidence="1" id="KW-0732">Signal</keyword>
<name>A0A517R0H9_9PLAN</name>
<evidence type="ECO:0000256" key="1">
    <source>
        <dbReference type="SAM" id="SignalP"/>
    </source>
</evidence>
<accession>A0A517R0H9</accession>
<dbReference type="RefSeq" id="WP_310821255.1">
    <property type="nucleotide sequence ID" value="NZ_CP036268.1"/>
</dbReference>
<feature type="signal peptide" evidence="1">
    <location>
        <begin position="1"/>
        <end position="25"/>
    </location>
</feature>
<proteinExistence type="predicted"/>
<gene>
    <name evidence="2" type="ORF">Pan189_17790</name>
</gene>
<dbReference type="AlphaFoldDB" id="A0A517R0H9"/>
<evidence type="ECO:0000313" key="2">
    <source>
        <dbReference type="EMBL" id="QDT37399.1"/>
    </source>
</evidence>
<evidence type="ECO:0000313" key="3">
    <source>
        <dbReference type="Proteomes" id="UP000317318"/>
    </source>
</evidence>
<organism evidence="2 3">
    <name type="scientific">Stratiformator vulcanicus</name>
    <dbReference type="NCBI Taxonomy" id="2527980"/>
    <lineage>
        <taxon>Bacteria</taxon>
        <taxon>Pseudomonadati</taxon>
        <taxon>Planctomycetota</taxon>
        <taxon>Planctomycetia</taxon>
        <taxon>Planctomycetales</taxon>
        <taxon>Planctomycetaceae</taxon>
        <taxon>Stratiformator</taxon>
    </lineage>
</organism>
<feature type="chain" id="PRO_5021931177" evidence="1">
    <location>
        <begin position="26"/>
        <end position="286"/>
    </location>
</feature>
<dbReference type="EMBL" id="CP036268">
    <property type="protein sequence ID" value="QDT37399.1"/>
    <property type="molecule type" value="Genomic_DNA"/>
</dbReference>
<protein>
    <submittedName>
        <fullName evidence="2">Uncharacterized protein</fullName>
    </submittedName>
</protein>
<dbReference type="KEGG" id="svp:Pan189_17790"/>
<sequence precursor="true">MLARKSILGAVALAAAFAAASSADAGGRRYVTEPSYTPGDETVTMFDGMESGVIEAKLVARDETGGNLFITNKSDQPLNVELPESFVGVQVLKQFGAGGGLGGGGLGGGGLGGGLGGGGGQAVGGGVGGGLGGGLGGGGLGGGLGGAGGGAGGFFSIPPDEVARVQFKSVCLEYGKPTPNPRMTYIPVPVEKFTDSEALQELIALIGTKEVPQQAAQAAAWHLSDEMSWQQLATLSVNQLGGFGPKPYFSHREIRGGQQVISAVAARLKSDEKTDKPVSPRVRSIR</sequence>
<keyword evidence="3" id="KW-1185">Reference proteome</keyword>
<reference evidence="2 3" key="1">
    <citation type="submission" date="2019-02" db="EMBL/GenBank/DDBJ databases">
        <title>Deep-cultivation of Planctomycetes and their phenomic and genomic characterization uncovers novel biology.</title>
        <authorList>
            <person name="Wiegand S."/>
            <person name="Jogler M."/>
            <person name="Boedeker C."/>
            <person name="Pinto D."/>
            <person name="Vollmers J."/>
            <person name="Rivas-Marin E."/>
            <person name="Kohn T."/>
            <person name="Peeters S.H."/>
            <person name="Heuer A."/>
            <person name="Rast P."/>
            <person name="Oberbeckmann S."/>
            <person name="Bunk B."/>
            <person name="Jeske O."/>
            <person name="Meyerdierks A."/>
            <person name="Storesund J.E."/>
            <person name="Kallscheuer N."/>
            <person name="Luecker S."/>
            <person name="Lage O.M."/>
            <person name="Pohl T."/>
            <person name="Merkel B.J."/>
            <person name="Hornburger P."/>
            <person name="Mueller R.-W."/>
            <person name="Bruemmer F."/>
            <person name="Labrenz M."/>
            <person name="Spormann A.M."/>
            <person name="Op den Camp H."/>
            <person name="Overmann J."/>
            <person name="Amann R."/>
            <person name="Jetten M.S.M."/>
            <person name="Mascher T."/>
            <person name="Medema M.H."/>
            <person name="Devos D.P."/>
            <person name="Kaster A.-K."/>
            <person name="Ovreas L."/>
            <person name="Rohde M."/>
            <person name="Galperin M.Y."/>
            <person name="Jogler C."/>
        </authorList>
    </citation>
    <scope>NUCLEOTIDE SEQUENCE [LARGE SCALE GENOMIC DNA]</scope>
    <source>
        <strain evidence="2 3">Pan189</strain>
    </source>
</reference>